<dbReference type="STRING" id="3088.A0A383WAP6"/>
<comment type="similarity">
    <text evidence="1 6 10">Belongs to the Glu/Leu/Phe/Val dehydrogenases family.</text>
</comment>
<evidence type="ECO:0000256" key="10">
    <source>
        <dbReference type="RuleBase" id="RU004417"/>
    </source>
</evidence>
<dbReference type="GO" id="GO:0006538">
    <property type="term" value="P:L-glutamate catabolic process"/>
    <property type="evidence" value="ECO:0007669"/>
    <property type="project" value="TreeGrafter"/>
</dbReference>
<evidence type="ECO:0000256" key="4">
    <source>
        <dbReference type="ARBA" id="ARBA00047867"/>
    </source>
</evidence>
<dbReference type="CDD" id="cd01076">
    <property type="entry name" value="NAD_bind_1_Glu_DH"/>
    <property type="match status" value="1"/>
</dbReference>
<dbReference type="Gene3D" id="3.40.50.10860">
    <property type="entry name" value="Leucine Dehydrogenase, chain A, domain 1"/>
    <property type="match status" value="1"/>
</dbReference>
<comment type="catalytic activity">
    <reaction evidence="5">
        <text>L-glutamate + NADP(+) + H2O = 2-oxoglutarate + NH4(+) + NADPH + H(+)</text>
        <dbReference type="Rhea" id="RHEA:11612"/>
        <dbReference type="ChEBI" id="CHEBI:15377"/>
        <dbReference type="ChEBI" id="CHEBI:15378"/>
        <dbReference type="ChEBI" id="CHEBI:16810"/>
        <dbReference type="ChEBI" id="CHEBI:28938"/>
        <dbReference type="ChEBI" id="CHEBI:29985"/>
        <dbReference type="ChEBI" id="CHEBI:57783"/>
        <dbReference type="ChEBI" id="CHEBI:58349"/>
        <dbReference type="EC" id="1.4.1.3"/>
    </reaction>
</comment>
<feature type="binding site" evidence="8">
    <location>
        <position position="348"/>
    </location>
    <ligand>
        <name>substrate</name>
    </ligand>
</feature>
<keyword evidence="2 6" id="KW-0560">Oxidoreductase</keyword>
<keyword evidence="3 8" id="KW-0520">NAD</keyword>
<name>A0A383WAP6_TETOB</name>
<dbReference type="InterPro" id="IPR006095">
    <property type="entry name" value="Glu/Leu/Phe/Val/Trp_DH"/>
</dbReference>
<organism evidence="12 13">
    <name type="scientific">Tetradesmus obliquus</name>
    <name type="common">Green alga</name>
    <name type="synonym">Acutodesmus obliquus</name>
    <dbReference type="NCBI Taxonomy" id="3088"/>
    <lineage>
        <taxon>Eukaryota</taxon>
        <taxon>Viridiplantae</taxon>
        <taxon>Chlorophyta</taxon>
        <taxon>core chlorophytes</taxon>
        <taxon>Chlorophyceae</taxon>
        <taxon>CS clade</taxon>
        <taxon>Sphaeropleales</taxon>
        <taxon>Scenedesmaceae</taxon>
        <taxon>Tetradesmus</taxon>
    </lineage>
</organism>
<dbReference type="GO" id="GO:0005739">
    <property type="term" value="C:mitochondrion"/>
    <property type="evidence" value="ECO:0007669"/>
    <property type="project" value="TreeGrafter"/>
</dbReference>
<dbReference type="InterPro" id="IPR036291">
    <property type="entry name" value="NAD(P)-bd_dom_sf"/>
</dbReference>
<dbReference type="SMART" id="SM00839">
    <property type="entry name" value="ELFV_dehydrog"/>
    <property type="match status" value="1"/>
</dbReference>
<evidence type="ECO:0000259" key="11">
    <source>
        <dbReference type="SMART" id="SM00839"/>
    </source>
</evidence>
<proteinExistence type="inferred from homology"/>
<dbReference type="Pfam" id="PF02812">
    <property type="entry name" value="ELFV_dehydrog_N"/>
    <property type="match status" value="1"/>
</dbReference>
<dbReference type="GO" id="GO:0000166">
    <property type="term" value="F:nucleotide binding"/>
    <property type="evidence" value="ECO:0007669"/>
    <property type="project" value="UniProtKB-KW"/>
</dbReference>
<protein>
    <recommendedName>
        <fullName evidence="6">Glutamate dehydrogenase</fullName>
    </recommendedName>
</protein>
<dbReference type="AlphaFoldDB" id="A0A383WAP6"/>
<dbReference type="PRINTS" id="PR00082">
    <property type="entry name" value="GLFDHDRGNASE"/>
</dbReference>
<evidence type="ECO:0000256" key="1">
    <source>
        <dbReference type="ARBA" id="ARBA00006382"/>
    </source>
</evidence>
<evidence type="ECO:0000313" key="12">
    <source>
        <dbReference type="EMBL" id="SZX74280.1"/>
    </source>
</evidence>
<evidence type="ECO:0000256" key="8">
    <source>
        <dbReference type="PIRSR" id="PIRSR000185-2"/>
    </source>
</evidence>
<feature type="domain" description="Glutamate/phenylalanine/leucine/valine/L-tryptophan dehydrogenase C-terminal" evidence="11">
    <location>
        <begin position="180"/>
        <end position="412"/>
    </location>
</feature>
<feature type="binding site" evidence="8">
    <location>
        <position position="68"/>
    </location>
    <ligand>
        <name>substrate</name>
    </ligand>
</feature>
<dbReference type="Gene3D" id="3.40.50.720">
    <property type="entry name" value="NAD(P)-binding Rossmann-like Domain"/>
    <property type="match status" value="1"/>
</dbReference>
<dbReference type="PROSITE" id="PS00074">
    <property type="entry name" value="GLFV_DEHYDROGENASE"/>
    <property type="match status" value="1"/>
</dbReference>
<gene>
    <name evidence="12" type="ORF">BQ4739_LOCUS14571</name>
</gene>
<evidence type="ECO:0000256" key="5">
    <source>
        <dbReference type="ARBA" id="ARBA00048577"/>
    </source>
</evidence>
<evidence type="ECO:0000256" key="3">
    <source>
        <dbReference type="ARBA" id="ARBA00023027"/>
    </source>
</evidence>
<keyword evidence="8" id="KW-0547">Nucleotide-binding</keyword>
<dbReference type="Pfam" id="PF00208">
    <property type="entry name" value="ELFV_dehydrog"/>
    <property type="match status" value="1"/>
</dbReference>
<dbReference type="PANTHER" id="PTHR11606">
    <property type="entry name" value="GLUTAMATE DEHYDROGENASE"/>
    <property type="match status" value="1"/>
</dbReference>
<dbReference type="EMBL" id="FNXT01001211">
    <property type="protein sequence ID" value="SZX74280.1"/>
    <property type="molecule type" value="Genomic_DNA"/>
</dbReference>
<dbReference type="SUPFAM" id="SSF51735">
    <property type="entry name" value="NAD(P)-binding Rossmann-fold domains"/>
    <property type="match status" value="1"/>
</dbReference>
<dbReference type="Proteomes" id="UP000256970">
    <property type="component" value="Unassembled WGS sequence"/>
</dbReference>
<feature type="binding site" evidence="8">
    <location>
        <position position="187"/>
    </location>
    <ligand>
        <name>NAD(+)</name>
        <dbReference type="ChEBI" id="CHEBI:57540"/>
    </ligand>
</feature>
<evidence type="ECO:0000313" key="13">
    <source>
        <dbReference type="Proteomes" id="UP000256970"/>
    </source>
</evidence>
<dbReference type="GO" id="GO:0004352">
    <property type="term" value="F:glutamate dehydrogenase (NAD+) activity"/>
    <property type="evidence" value="ECO:0007669"/>
    <property type="project" value="TreeGrafter"/>
</dbReference>
<keyword evidence="13" id="KW-1185">Reference proteome</keyword>
<dbReference type="PIRSF" id="PIRSF000185">
    <property type="entry name" value="Glu_DH"/>
    <property type="match status" value="1"/>
</dbReference>
<accession>A0A383WAP6</accession>
<dbReference type="InterPro" id="IPR006096">
    <property type="entry name" value="Glu/Leu/Phe/Val/Trp_DH_C"/>
</dbReference>
<evidence type="ECO:0000256" key="9">
    <source>
        <dbReference type="PIRSR" id="PIRSR000185-3"/>
    </source>
</evidence>
<dbReference type="InterPro" id="IPR033922">
    <property type="entry name" value="NAD_bind_Glu_DH"/>
</dbReference>
<dbReference type="InterPro" id="IPR006097">
    <property type="entry name" value="Glu/Leu/Phe/Val/Trp_DH_dimer"/>
</dbReference>
<dbReference type="InterPro" id="IPR046346">
    <property type="entry name" value="Aminoacid_DH-like_N_sf"/>
</dbReference>
<reference evidence="12 13" key="1">
    <citation type="submission" date="2016-10" db="EMBL/GenBank/DDBJ databases">
        <authorList>
            <person name="Cai Z."/>
        </authorList>
    </citation>
    <scope>NUCLEOTIDE SEQUENCE [LARGE SCALE GENOMIC DNA]</scope>
</reference>
<feature type="active site" description="Proton donor" evidence="7">
    <location>
        <position position="104"/>
    </location>
</feature>
<comment type="catalytic activity">
    <reaction evidence="4">
        <text>L-glutamate + NAD(+) + H2O = 2-oxoglutarate + NH4(+) + NADH + H(+)</text>
        <dbReference type="Rhea" id="RHEA:15133"/>
        <dbReference type="ChEBI" id="CHEBI:15377"/>
        <dbReference type="ChEBI" id="CHEBI:15378"/>
        <dbReference type="ChEBI" id="CHEBI:16810"/>
        <dbReference type="ChEBI" id="CHEBI:28938"/>
        <dbReference type="ChEBI" id="CHEBI:29985"/>
        <dbReference type="ChEBI" id="CHEBI:57540"/>
        <dbReference type="ChEBI" id="CHEBI:57945"/>
        <dbReference type="EC" id="1.4.1.3"/>
    </reaction>
</comment>
<dbReference type="InterPro" id="IPR033524">
    <property type="entry name" value="Glu/Leu/Phe/Val_DH_AS"/>
</dbReference>
<dbReference type="InterPro" id="IPR014362">
    <property type="entry name" value="Glu_DH"/>
</dbReference>
<sequence>MSAGAPDEVNSFVREAMEILEIGPDLQDVVLNADKKLSVQLRVPMDSGEVEIFMAHRVQHNNSRGPFKGGFKYHPEASLDDVESLANLNTWKTAVMDVPFGGAKGGVMVDPAALSARELEKLTRKLVQGMKEVLGPWTDIPAPDIGTDERVMAWVFDEFSKHKGFSPAVVTGKPLHLHGSHGRDTATGRGVLYAAREFLKASLYTNVRDTSFVIQGFGKVGGWAARFLHEAGGRIIAVADSRGATYNEKGLDIPRLTGHMARGGTLTEYEGGGPILSGPNFLTLPCDVLIPAALGGVINAKMAERLQCKAIIEAANAPTTMDGDKVLRERGIPVLPDIYANGGGVVVSFFEWVQNLQNFQWDDEEVSRKLDRHMTDAYHQINTLATDHKVPLRVAAYVLAVKRVADAERHRGFD</sequence>
<evidence type="ECO:0000256" key="7">
    <source>
        <dbReference type="PIRSR" id="PIRSR000185-1"/>
    </source>
</evidence>
<evidence type="ECO:0000256" key="2">
    <source>
        <dbReference type="ARBA" id="ARBA00023002"/>
    </source>
</evidence>
<evidence type="ECO:0000256" key="6">
    <source>
        <dbReference type="PIRNR" id="PIRNR000185"/>
    </source>
</evidence>
<feature type="binding site" evidence="8">
    <location>
        <position position="92"/>
    </location>
    <ligand>
        <name>substrate</name>
    </ligand>
</feature>
<dbReference type="SUPFAM" id="SSF53223">
    <property type="entry name" value="Aminoacid dehydrogenase-like, N-terminal domain"/>
    <property type="match status" value="1"/>
</dbReference>
<feature type="site" description="Important for catalysis" evidence="9">
    <location>
        <position position="144"/>
    </location>
</feature>
<dbReference type="PANTHER" id="PTHR11606:SF24">
    <property type="entry name" value="NAD-SPECIFIC GLUTAMATE DEHYDROGENASE"/>
    <property type="match status" value="1"/>
</dbReference>